<dbReference type="RefSeq" id="WP_216439264.1">
    <property type="nucleotide sequence ID" value="NZ_JAHLQF010000002.1"/>
</dbReference>
<keyword evidence="4" id="KW-1185">Reference proteome</keyword>
<evidence type="ECO:0000313" key="4">
    <source>
        <dbReference type="Proteomes" id="UP000726170"/>
    </source>
</evidence>
<dbReference type="EMBL" id="JAHLQF010000002">
    <property type="protein sequence ID" value="MBU5484803.1"/>
    <property type="molecule type" value="Genomic_DNA"/>
</dbReference>
<dbReference type="Proteomes" id="UP000726170">
    <property type="component" value="Unassembled WGS sequence"/>
</dbReference>
<feature type="domain" description="LiaF transmembrane" evidence="2">
    <location>
        <begin position="7"/>
        <end position="102"/>
    </location>
</feature>
<dbReference type="PANTHER" id="PTHR40763:SF5">
    <property type="entry name" value="MEMBRANE PROTEIN"/>
    <property type="match status" value="1"/>
</dbReference>
<accession>A0ABS6EHU7</accession>
<reference evidence="3 4" key="1">
    <citation type="submission" date="2021-06" db="EMBL/GenBank/DDBJ databases">
        <authorList>
            <person name="Sun Q."/>
            <person name="Li D."/>
        </authorList>
    </citation>
    <scope>NUCLEOTIDE SEQUENCE [LARGE SCALE GENOMIC DNA]</scope>
    <source>
        <strain evidence="3 4">MSJ-11</strain>
    </source>
</reference>
<comment type="caution">
    <text evidence="3">The sequence shown here is derived from an EMBL/GenBank/DDBJ whole genome shotgun (WGS) entry which is preliminary data.</text>
</comment>
<evidence type="ECO:0000256" key="1">
    <source>
        <dbReference type="SAM" id="Phobius"/>
    </source>
</evidence>
<feature type="transmembrane region" description="Helical" evidence="1">
    <location>
        <begin position="56"/>
        <end position="73"/>
    </location>
</feature>
<keyword evidence="1" id="KW-0472">Membrane</keyword>
<evidence type="ECO:0000313" key="3">
    <source>
        <dbReference type="EMBL" id="MBU5484803.1"/>
    </source>
</evidence>
<keyword evidence="1" id="KW-0812">Transmembrane</keyword>
<feature type="transmembrane region" description="Helical" evidence="1">
    <location>
        <begin position="79"/>
        <end position="98"/>
    </location>
</feature>
<organism evidence="3 4">
    <name type="scientific">Clostridium mobile</name>
    <dbReference type="NCBI Taxonomy" id="2841512"/>
    <lineage>
        <taxon>Bacteria</taxon>
        <taxon>Bacillati</taxon>
        <taxon>Bacillota</taxon>
        <taxon>Clostridia</taxon>
        <taxon>Eubacteriales</taxon>
        <taxon>Clostridiaceae</taxon>
        <taxon>Clostridium</taxon>
    </lineage>
</organism>
<dbReference type="Pfam" id="PF22570">
    <property type="entry name" value="LiaF-TM"/>
    <property type="match status" value="1"/>
</dbReference>
<feature type="transmembrane region" description="Helical" evidence="1">
    <location>
        <begin position="33"/>
        <end position="49"/>
    </location>
</feature>
<protein>
    <submittedName>
        <fullName evidence="3">Cell wall-active antibiotics response protein</fullName>
    </submittedName>
</protein>
<dbReference type="PANTHER" id="PTHR40763">
    <property type="entry name" value="MEMBRANE PROTEIN-RELATED"/>
    <property type="match status" value="1"/>
</dbReference>
<proteinExistence type="predicted"/>
<evidence type="ECO:0000259" key="2">
    <source>
        <dbReference type="Pfam" id="PF22570"/>
    </source>
</evidence>
<name>A0ABS6EHU7_9CLOT</name>
<gene>
    <name evidence="3" type="ORF">KQI86_10695</name>
</gene>
<dbReference type="InterPro" id="IPR054331">
    <property type="entry name" value="LiaF_TM"/>
</dbReference>
<feature type="transmembrane region" description="Helical" evidence="1">
    <location>
        <begin position="7"/>
        <end position="27"/>
    </location>
</feature>
<keyword evidence="1" id="KW-1133">Transmembrane helix</keyword>
<sequence>MNGKATIGILFILFGLVTLLQQFNIFYFGNILFNWWPIIIIAIGINKLISRNESKTSGVIFLIVGVFLQLKTLDIITVSIWKFIWPAIFIFIGLNMLFPRERYGKDFHGDSVQDDVVDYVNIFSGLENRNFSQNFKGGSIVAVFGGATVDLREAELAPEGAILDVIAAFGGIDLIVPTHWKVIVTGIPIFGGWSNKTQSDQLGNNDDFISVQPVLRVKCVAAFGGIDIKNYHEK</sequence>